<dbReference type="PANTHER" id="PTHR33744:SF1">
    <property type="entry name" value="DNA-BINDING TRANSCRIPTIONAL ACTIVATOR ADER"/>
    <property type="match status" value="1"/>
</dbReference>
<dbReference type="RefSeq" id="WP_160722740.1">
    <property type="nucleotide sequence ID" value="NZ_SUMG01000020.1"/>
</dbReference>
<dbReference type="Proteomes" id="UP000449710">
    <property type="component" value="Unassembled WGS sequence"/>
</dbReference>
<dbReference type="Pfam" id="PF17853">
    <property type="entry name" value="GGDEF_2"/>
    <property type="match status" value="1"/>
</dbReference>
<protein>
    <recommendedName>
        <fullName evidence="7">PucR family transcriptional regulator</fullName>
    </recommendedName>
</protein>
<evidence type="ECO:0000259" key="3">
    <source>
        <dbReference type="Pfam" id="PF13556"/>
    </source>
</evidence>
<organism evidence="5 6">
    <name type="scientific">Isachenkonia alkalipeptolytica</name>
    <dbReference type="NCBI Taxonomy" id="2565777"/>
    <lineage>
        <taxon>Bacteria</taxon>
        <taxon>Bacillati</taxon>
        <taxon>Bacillota</taxon>
        <taxon>Clostridia</taxon>
        <taxon>Eubacteriales</taxon>
        <taxon>Clostridiaceae</taxon>
        <taxon>Isachenkonia</taxon>
    </lineage>
</organism>
<evidence type="ECO:0000313" key="5">
    <source>
        <dbReference type="EMBL" id="NBG89256.1"/>
    </source>
</evidence>
<dbReference type="Pfam" id="PF13556">
    <property type="entry name" value="HTH_30"/>
    <property type="match status" value="1"/>
</dbReference>
<comment type="similarity">
    <text evidence="1">Belongs to the CdaR family.</text>
</comment>
<dbReference type="InterPro" id="IPR041522">
    <property type="entry name" value="CdaR_GGDEF"/>
</dbReference>
<sequence>MTKVTGIMVKELMELEFMKEAKVLAGEKGLDRFIQKVNVMEVPDIVDWVEKGELVLTTGYAIKDDLESFQKLIIDLDNKGVAGLGIKTHRYIKEVPQYIIDEADQKGFPIIELPYELSHSTVIASSLTQIINRQTELLKRIDKVQNRLLNTMLHGGGLESIGQVICDSLEKSTLAIREYTFEENVIFCRESKKEEIEKILKKDREKGTEYALDLENDFKHFETRDEIDGEMVKRYIIPICTQDRNFGAIYIWDSNEELTSLELRMIKSASSIIALEILRKLSMFEIESKYKIEFFDDLFSKNPVKRNRALERSAFFDFDKSISYSAVVISIGSNNIVDKHKSIQTQLLHKVNVRVLGLIQRVLQQQKRNMICGNKSDKIIILYGSAIEGEGKTLKKEILSFCNEILHYAELESIDKVEIGVGRNYKNSDELWKSYREAKRAIRSIDMDQSRNVMHYSDLGIYKLLTYEELKPELNDFYKEILRPLVEYDKEKNTELVLTLKEYFLHGGNCKKISKEMFTHYNTVIYRIQRIQEITGADLEDYNDRLNLQIALKIYDIIDETD</sequence>
<proteinExistence type="inferred from homology"/>
<evidence type="ECO:0000313" key="6">
    <source>
        <dbReference type="Proteomes" id="UP000449710"/>
    </source>
</evidence>
<reference evidence="5 6" key="1">
    <citation type="submission" date="2019-04" db="EMBL/GenBank/DDBJ databases">
        <title>Isachenkonia alkalipeptolytica gen. nov. sp. nov. a new anaerobic, alkiliphilic organothrophic bacterium capable to reduce synthesized ferrihydrite isolated from a soda lake.</title>
        <authorList>
            <person name="Toshchakov S.V."/>
            <person name="Zavarzina D.G."/>
            <person name="Zhilina T.N."/>
            <person name="Kostrikina N.A."/>
            <person name="Kublanov I.V."/>
        </authorList>
    </citation>
    <scope>NUCLEOTIDE SEQUENCE [LARGE SCALE GENOMIC DNA]</scope>
    <source>
        <strain evidence="5 6">Z-1701</strain>
    </source>
</reference>
<dbReference type="EMBL" id="SUMG01000020">
    <property type="protein sequence ID" value="NBG89256.1"/>
    <property type="molecule type" value="Genomic_DNA"/>
</dbReference>
<dbReference type="InterPro" id="IPR025736">
    <property type="entry name" value="PucR_C-HTH_dom"/>
</dbReference>
<dbReference type="InterPro" id="IPR042070">
    <property type="entry name" value="PucR_C-HTH_sf"/>
</dbReference>
<feature type="domain" description="Purine catabolism PurC-like" evidence="2">
    <location>
        <begin position="11"/>
        <end position="130"/>
    </location>
</feature>
<dbReference type="Pfam" id="PF07905">
    <property type="entry name" value="PucR"/>
    <property type="match status" value="1"/>
</dbReference>
<dbReference type="InterPro" id="IPR012914">
    <property type="entry name" value="PucR_dom"/>
</dbReference>
<evidence type="ECO:0000259" key="4">
    <source>
        <dbReference type="Pfam" id="PF17853"/>
    </source>
</evidence>
<comment type="caution">
    <text evidence="5">The sequence shown here is derived from an EMBL/GenBank/DDBJ whole genome shotgun (WGS) entry which is preliminary data.</text>
</comment>
<dbReference type="InterPro" id="IPR051448">
    <property type="entry name" value="CdaR-like_regulators"/>
</dbReference>
<evidence type="ECO:0000256" key="1">
    <source>
        <dbReference type="ARBA" id="ARBA00006754"/>
    </source>
</evidence>
<accession>A0AA43XMU8</accession>
<dbReference type="Gene3D" id="1.10.10.2840">
    <property type="entry name" value="PucR C-terminal helix-turn-helix domain"/>
    <property type="match status" value="1"/>
</dbReference>
<evidence type="ECO:0000259" key="2">
    <source>
        <dbReference type="Pfam" id="PF07905"/>
    </source>
</evidence>
<feature type="domain" description="CdaR GGDEF-like" evidence="4">
    <location>
        <begin position="308"/>
        <end position="443"/>
    </location>
</feature>
<dbReference type="PANTHER" id="PTHR33744">
    <property type="entry name" value="CARBOHYDRATE DIACID REGULATOR"/>
    <property type="match status" value="1"/>
</dbReference>
<dbReference type="AlphaFoldDB" id="A0AA43XMU8"/>
<evidence type="ECO:0008006" key="7">
    <source>
        <dbReference type="Google" id="ProtNLM"/>
    </source>
</evidence>
<gene>
    <name evidence="5" type="ORF">ISALK_12225</name>
</gene>
<feature type="domain" description="PucR C-terminal helix-turn-helix" evidence="3">
    <location>
        <begin position="496"/>
        <end position="554"/>
    </location>
</feature>
<keyword evidence="6" id="KW-1185">Reference proteome</keyword>
<name>A0AA43XMU8_9CLOT</name>